<evidence type="ECO:0000256" key="3">
    <source>
        <dbReference type="ARBA" id="ARBA00023015"/>
    </source>
</evidence>
<dbReference type="PANTHER" id="PTHR35786:SF1">
    <property type="entry name" value="REDOX-SENSING TRANSCRIPTIONAL REPRESSOR REX 1"/>
    <property type="match status" value="1"/>
</dbReference>
<proteinExistence type="inferred from homology"/>
<comment type="caution">
    <text evidence="7">The sequence shown here is derived from an EMBL/GenBank/DDBJ whole genome shotgun (WGS) entry which is preliminary data.</text>
</comment>
<dbReference type="SUPFAM" id="SSF51735">
    <property type="entry name" value="NAD(P)-binding Rossmann-fold domains"/>
    <property type="match status" value="1"/>
</dbReference>
<dbReference type="Gene3D" id="3.40.50.720">
    <property type="entry name" value="NAD(P)-binding Rossmann-like Domain"/>
    <property type="match status" value="1"/>
</dbReference>
<keyword evidence="3" id="KW-0805">Transcription regulation</keyword>
<organism evidence="7">
    <name type="scientific">bioreactor metagenome</name>
    <dbReference type="NCBI Taxonomy" id="1076179"/>
    <lineage>
        <taxon>unclassified sequences</taxon>
        <taxon>metagenomes</taxon>
        <taxon>ecological metagenomes</taxon>
    </lineage>
</organism>
<dbReference type="EMBL" id="VSSQ01000360">
    <property type="protein sequence ID" value="MPL92502.1"/>
    <property type="molecule type" value="Genomic_DNA"/>
</dbReference>
<keyword evidence="4" id="KW-0238">DNA-binding</keyword>
<dbReference type="AlphaFoldDB" id="A0A644VPN6"/>
<evidence type="ECO:0000256" key="1">
    <source>
        <dbReference type="ARBA" id="ARBA00022490"/>
    </source>
</evidence>
<dbReference type="InterPro" id="IPR003781">
    <property type="entry name" value="CoA-bd"/>
</dbReference>
<evidence type="ECO:0000313" key="7">
    <source>
        <dbReference type="EMBL" id="MPL92502.1"/>
    </source>
</evidence>
<evidence type="ECO:0000256" key="4">
    <source>
        <dbReference type="ARBA" id="ARBA00023125"/>
    </source>
</evidence>
<evidence type="ECO:0000256" key="5">
    <source>
        <dbReference type="ARBA" id="ARBA00023163"/>
    </source>
</evidence>
<feature type="domain" description="CoA-binding" evidence="6">
    <location>
        <begin position="117"/>
        <end position="217"/>
    </location>
</feature>
<name>A0A644VPN6_9ZZZZ</name>
<dbReference type="GO" id="GO:0051775">
    <property type="term" value="P:response to redox state"/>
    <property type="evidence" value="ECO:0007669"/>
    <property type="project" value="InterPro"/>
</dbReference>
<dbReference type="SMART" id="SM00881">
    <property type="entry name" value="CoA_binding"/>
    <property type="match status" value="1"/>
</dbReference>
<accession>A0A644VPN6</accession>
<dbReference type="InterPro" id="IPR036291">
    <property type="entry name" value="NAD(P)-bd_dom_sf"/>
</dbReference>
<evidence type="ECO:0000256" key="2">
    <source>
        <dbReference type="ARBA" id="ARBA00022491"/>
    </source>
</evidence>
<reference evidence="7" key="1">
    <citation type="submission" date="2019-08" db="EMBL/GenBank/DDBJ databases">
        <authorList>
            <person name="Kucharzyk K."/>
            <person name="Murdoch R.W."/>
            <person name="Higgins S."/>
            <person name="Loffler F."/>
        </authorList>
    </citation>
    <scope>NUCLEOTIDE SEQUENCE</scope>
</reference>
<dbReference type="Pfam" id="PF02629">
    <property type="entry name" value="CoA_binding"/>
    <property type="match status" value="1"/>
</dbReference>
<dbReference type="GO" id="GO:0003677">
    <property type="term" value="F:DNA binding"/>
    <property type="evidence" value="ECO:0007669"/>
    <property type="project" value="UniProtKB-KW"/>
</dbReference>
<evidence type="ECO:0000259" key="6">
    <source>
        <dbReference type="SMART" id="SM00881"/>
    </source>
</evidence>
<gene>
    <name evidence="7" type="primary">rex_7</name>
    <name evidence="7" type="ORF">SDC9_38603</name>
</gene>
<dbReference type="HAMAP" id="MF_01131">
    <property type="entry name" value="Rex"/>
    <property type="match status" value="1"/>
</dbReference>
<dbReference type="PANTHER" id="PTHR35786">
    <property type="entry name" value="REDOX-SENSING TRANSCRIPTIONAL REPRESSOR REX"/>
    <property type="match status" value="1"/>
</dbReference>
<dbReference type="GO" id="GO:0045892">
    <property type="term" value="P:negative regulation of DNA-templated transcription"/>
    <property type="evidence" value="ECO:0007669"/>
    <property type="project" value="InterPro"/>
</dbReference>
<keyword evidence="2" id="KW-0678">Repressor</keyword>
<dbReference type="InterPro" id="IPR022876">
    <property type="entry name" value="Tscrpt_rep_Rex"/>
</dbReference>
<protein>
    <submittedName>
        <fullName evidence="7">Redox-sensing transcriptional repressor Rex</fullName>
    </submittedName>
</protein>
<keyword evidence="1" id="KW-0963">Cytoplasm</keyword>
<sequence length="252" mass="27320">MEYKSSNSGSFSLHRTEFVSTASFSGSGADDCGRGLYPVSGNLEINEIRRYGLYLSYLRLMRLRGRIDLSVDSIATETGIKGAQVEEDLMCHGLMLAGQKAVHISSLMTALEQILGYYNETESFLVGAGKLGTSLLLKENLGQTSLKIVAAFDTDYRKIGSRIGSIRVMSPDKIIPLAARMHVSLGIIATPAGEASHVADLLAGAGMKAIWNFTADTIDLGPGIFVEQTRPGQDIAAAYERIINRMKTHTFH</sequence>
<dbReference type="NCBIfam" id="NF003994">
    <property type="entry name" value="PRK05472.2-3"/>
    <property type="match status" value="1"/>
</dbReference>
<keyword evidence="5" id="KW-0804">Transcription</keyword>